<dbReference type="InterPro" id="IPR029044">
    <property type="entry name" value="Nucleotide-diphossugar_trans"/>
</dbReference>
<dbReference type="EMBL" id="VWAW01000012">
    <property type="protein sequence ID" value="KAA5172309.1"/>
    <property type="molecule type" value="Genomic_DNA"/>
</dbReference>
<evidence type="ECO:0000313" key="1">
    <source>
        <dbReference type="EMBL" id="KAA5172309.1"/>
    </source>
</evidence>
<sequence>MKTKILYILASSQSDIFWEQTFLSITSLRKTNPSVKVALLMDNITYSTLSETRAMLLKIIDEPVVISLDNVISNKEKSRVLKTNMRNYVDGDFLYIDSDTLILSDLSTIDDVQYELGAVYELNRSLGNNYGRASFEEATNRFDCYFSDEDEYFNSGVMLVKDTKNNHDFFSKWHEEWQKGKKIGIYFDQPSLGCVNKMYNSHIKPLDGSWNCQGRYCLNFIRDAKIFHYFYDSFFVFPLMDKNYFEEFKKKAVISSELLDILINPFKHITENNEILTGDDVRRLHSRLYALIRLLDNKAPRLYSFIDNTLDFFYKKLLSIKPRRLAPPR</sequence>
<dbReference type="InterPro" id="IPR002495">
    <property type="entry name" value="Glyco_trans_8"/>
</dbReference>
<dbReference type="AlphaFoldDB" id="A0A5E8K4X8"/>
<dbReference type="SUPFAM" id="SSF53448">
    <property type="entry name" value="Nucleotide-diphospho-sugar transferases"/>
    <property type="match status" value="1"/>
</dbReference>
<reference evidence="1 2" key="1">
    <citation type="journal article" date="2019" name="Nat. Med.">
        <title>A library of human gut bacterial isolates paired with longitudinal multiomics data enables mechanistic microbiome research.</title>
        <authorList>
            <person name="Poyet M."/>
            <person name="Groussin M."/>
            <person name="Gibbons S.M."/>
            <person name="Avila-Pacheco J."/>
            <person name="Jiang X."/>
            <person name="Kearney S.M."/>
            <person name="Perrotta A.R."/>
            <person name="Berdy B."/>
            <person name="Zhao S."/>
            <person name="Lieberman T.D."/>
            <person name="Swanson P.K."/>
            <person name="Smith M."/>
            <person name="Roesemann S."/>
            <person name="Alexander J.E."/>
            <person name="Rich S.A."/>
            <person name="Livny J."/>
            <person name="Vlamakis H."/>
            <person name="Clish C."/>
            <person name="Bullock K."/>
            <person name="Deik A."/>
            <person name="Scott J."/>
            <person name="Pierce K.A."/>
            <person name="Xavier R.J."/>
            <person name="Alm E.J."/>
        </authorList>
    </citation>
    <scope>NUCLEOTIDE SEQUENCE [LARGE SCALE GENOMIC DNA]</scope>
    <source>
        <strain evidence="1 2">BIOML-A7</strain>
    </source>
</reference>
<dbReference type="Gene3D" id="3.90.550.10">
    <property type="entry name" value="Spore Coat Polysaccharide Biosynthesis Protein SpsA, Chain A"/>
    <property type="match status" value="1"/>
</dbReference>
<name>A0A5E8K4X8_BACFG</name>
<dbReference type="GO" id="GO:0016757">
    <property type="term" value="F:glycosyltransferase activity"/>
    <property type="evidence" value="ECO:0007669"/>
    <property type="project" value="InterPro"/>
</dbReference>
<dbReference type="Pfam" id="PF01501">
    <property type="entry name" value="Glyco_transf_8"/>
    <property type="match status" value="1"/>
</dbReference>
<dbReference type="RefSeq" id="WP_032543704.1">
    <property type="nucleotide sequence ID" value="NZ_CP036539.1"/>
</dbReference>
<gene>
    <name evidence="1" type="ORF">F2Z29_14660</name>
</gene>
<evidence type="ECO:0000313" key="2">
    <source>
        <dbReference type="Proteomes" id="UP000436803"/>
    </source>
</evidence>
<accession>A0A5E8K4X8</accession>
<protein>
    <submittedName>
        <fullName evidence="1">Glycosyl transferase</fullName>
    </submittedName>
</protein>
<comment type="caution">
    <text evidence="1">The sequence shown here is derived from an EMBL/GenBank/DDBJ whole genome shotgun (WGS) entry which is preliminary data.</text>
</comment>
<proteinExistence type="predicted"/>
<keyword evidence="1" id="KW-0808">Transferase</keyword>
<organism evidence="1 2">
    <name type="scientific">Bacteroides fragilis</name>
    <dbReference type="NCBI Taxonomy" id="817"/>
    <lineage>
        <taxon>Bacteria</taxon>
        <taxon>Pseudomonadati</taxon>
        <taxon>Bacteroidota</taxon>
        <taxon>Bacteroidia</taxon>
        <taxon>Bacteroidales</taxon>
        <taxon>Bacteroidaceae</taxon>
        <taxon>Bacteroides</taxon>
    </lineage>
</organism>
<dbReference type="Proteomes" id="UP000436803">
    <property type="component" value="Unassembled WGS sequence"/>
</dbReference>